<keyword evidence="7" id="KW-0227">DNA damage</keyword>
<dbReference type="InterPro" id="IPR051536">
    <property type="entry name" value="UDG_Type-4/5"/>
</dbReference>
<keyword evidence="8" id="KW-0378">Hydrolase</keyword>
<feature type="compositionally biased region" description="Basic and acidic residues" evidence="12">
    <location>
        <begin position="11"/>
        <end position="24"/>
    </location>
</feature>
<evidence type="ECO:0000256" key="12">
    <source>
        <dbReference type="SAM" id="MobiDB-lite"/>
    </source>
</evidence>
<dbReference type="Proteomes" id="UP000318509">
    <property type="component" value="Unassembled WGS sequence"/>
</dbReference>
<evidence type="ECO:0000256" key="4">
    <source>
        <dbReference type="ARBA" id="ARBA00019403"/>
    </source>
</evidence>
<organism evidence="14 15">
    <name type="scientific">Candidatus Segetimicrobium genomatis</name>
    <dbReference type="NCBI Taxonomy" id="2569760"/>
    <lineage>
        <taxon>Bacteria</taxon>
        <taxon>Bacillati</taxon>
        <taxon>Candidatus Sysuimicrobiota</taxon>
        <taxon>Candidatus Sysuimicrobiia</taxon>
        <taxon>Candidatus Sysuimicrobiales</taxon>
        <taxon>Candidatus Segetimicrobiaceae</taxon>
        <taxon>Candidatus Segetimicrobium</taxon>
    </lineage>
</organism>
<dbReference type="GO" id="GO:0006281">
    <property type="term" value="P:DNA repair"/>
    <property type="evidence" value="ECO:0007669"/>
    <property type="project" value="UniProtKB-KW"/>
</dbReference>
<evidence type="ECO:0000256" key="11">
    <source>
        <dbReference type="ARBA" id="ARBA00023204"/>
    </source>
</evidence>
<evidence type="ECO:0000256" key="6">
    <source>
        <dbReference type="ARBA" id="ARBA00022723"/>
    </source>
</evidence>
<dbReference type="EMBL" id="VBAK01000100">
    <property type="protein sequence ID" value="TMI91254.1"/>
    <property type="molecule type" value="Genomic_DNA"/>
</dbReference>
<dbReference type="GO" id="GO:0051539">
    <property type="term" value="F:4 iron, 4 sulfur cluster binding"/>
    <property type="evidence" value="ECO:0007669"/>
    <property type="project" value="UniProtKB-KW"/>
</dbReference>
<dbReference type="GO" id="GO:0046872">
    <property type="term" value="F:metal ion binding"/>
    <property type="evidence" value="ECO:0007669"/>
    <property type="project" value="UniProtKB-KW"/>
</dbReference>
<keyword evidence="10" id="KW-0411">Iron-sulfur</keyword>
<evidence type="ECO:0000313" key="15">
    <source>
        <dbReference type="Proteomes" id="UP000318509"/>
    </source>
</evidence>
<dbReference type="Pfam" id="PF03167">
    <property type="entry name" value="UDG"/>
    <property type="match status" value="1"/>
</dbReference>
<evidence type="ECO:0000256" key="3">
    <source>
        <dbReference type="ARBA" id="ARBA00012030"/>
    </source>
</evidence>
<comment type="caution">
    <text evidence="14">The sequence shown here is derived from an EMBL/GenBank/DDBJ whole genome shotgun (WGS) entry which is preliminary data.</text>
</comment>
<evidence type="ECO:0000256" key="2">
    <source>
        <dbReference type="ARBA" id="ARBA00006521"/>
    </source>
</evidence>
<protein>
    <recommendedName>
        <fullName evidence="4">Type-4 uracil-DNA glycosylase</fullName>
        <ecNumber evidence="3">3.2.2.27</ecNumber>
    </recommendedName>
</protein>
<proteinExistence type="inferred from homology"/>
<dbReference type="GO" id="GO:0004844">
    <property type="term" value="F:uracil DNA N-glycosylase activity"/>
    <property type="evidence" value="ECO:0007669"/>
    <property type="project" value="UniProtKB-EC"/>
</dbReference>
<evidence type="ECO:0000256" key="1">
    <source>
        <dbReference type="ARBA" id="ARBA00001400"/>
    </source>
</evidence>
<dbReference type="SUPFAM" id="SSF52141">
    <property type="entry name" value="Uracil-DNA glycosylase-like"/>
    <property type="match status" value="1"/>
</dbReference>
<accession>A0A537K680</accession>
<name>A0A537K680_9BACT</name>
<reference evidence="14 15" key="1">
    <citation type="journal article" date="2019" name="Nat. Microbiol.">
        <title>Mediterranean grassland soil C-N compound turnover is dependent on rainfall and depth, and is mediated by genomically divergent microorganisms.</title>
        <authorList>
            <person name="Diamond S."/>
            <person name="Andeer P.F."/>
            <person name="Li Z."/>
            <person name="Crits-Christoph A."/>
            <person name="Burstein D."/>
            <person name="Anantharaman K."/>
            <person name="Lane K.R."/>
            <person name="Thomas B.C."/>
            <person name="Pan C."/>
            <person name="Northen T.R."/>
            <person name="Banfield J.F."/>
        </authorList>
    </citation>
    <scope>NUCLEOTIDE SEQUENCE [LARGE SCALE GENOMIC DNA]</scope>
    <source>
        <strain evidence="14">NP_3</strain>
    </source>
</reference>
<evidence type="ECO:0000256" key="8">
    <source>
        <dbReference type="ARBA" id="ARBA00022801"/>
    </source>
</evidence>
<evidence type="ECO:0000256" key="5">
    <source>
        <dbReference type="ARBA" id="ARBA00022485"/>
    </source>
</evidence>
<dbReference type="EC" id="3.2.2.27" evidence="3"/>
<evidence type="ECO:0000256" key="7">
    <source>
        <dbReference type="ARBA" id="ARBA00022763"/>
    </source>
</evidence>
<feature type="region of interest" description="Disordered" evidence="12">
    <location>
        <begin position="1"/>
        <end position="35"/>
    </location>
</feature>
<dbReference type="PANTHER" id="PTHR33693">
    <property type="entry name" value="TYPE-5 URACIL-DNA GLYCOSYLASE"/>
    <property type="match status" value="1"/>
</dbReference>
<dbReference type="InterPro" id="IPR036895">
    <property type="entry name" value="Uracil-DNA_glycosylase-like_sf"/>
</dbReference>
<dbReference type="SMART" id="SM00986">
    <property type="entry name" value="UDG"/>
    <property type="match status" value="1"/>
</dbReference>
<evidence type="ECO:0000256" key="9">
    <source>
        <dbReference type="ARBA" id="ARBA00023004"/>
    </source>
</evidence>
<dbReference type="InterPro" id="IPR005122">
    <property type="entry name" value="Uracil-DNA_glycosylase-like"/>
</dbReference>
<dbReference type="InterPro" id="IPR005273">
    <property type="entry name" value="Ura-DNA_glyco_family4"/>
</dbReference>
<keyword evidence="5" id="KW-0004">4Fe-4S</keyword>
<keyword evidence="11" id="KW-0234">DNA repair</keyword>
<dbReference type="PANTHER" id="PTHR33693:SF1">
    <property type="entry name" value="TYPE-4 URACIL-DNA GLYCOSYLASE"/>
    <property type="match status" value="1"/>
</dbReference>
<evidence type="ECO:0000313" key="14">
    <source>
        <dbReference type="EMBL" id="TMI91254.1"/>
    </source>
</evidence>
<dbReference type="SMART" id="SM00987">
    <property type="entry name" value="UreE_C"/>
    <property type="match status" value="1"/>
</dbReference>
<evidence type="ECO:0000256" key="10">
    <source>
        <dbReference type="ARBA" id="ARBA00023014"/>
    </source>
</evidence>
<dbReference type="CDD" id="cd10030">
    <property type="entry name" value="UDG-F4_TTUDGA_SPO1dp_like"/>
    <property type="match status" value="1"/>
</dbReference>
<dbReference type="Gene3D" id="3.40.470.10">
    <property type="entry name" value="Uracil-DNA glycosylase-like domain"/>
    <property type="match status" value="1"/>
</dbReference>
<sequence length="229" mass="25026">MRCGRPPAAADRGHRQGARADRGRPQGARPYPGRGLSTLEVLHAHIRRCRRCPLWRTRTHAVPGEGPARADVMFVGEGPGKEEDRTGRPFVGRAGRVLDELLAGVGLRREDVYVTNVIKDRAATPGDPPRDRPPAPPEITACAPWLAAQLALIRPRIVVTLGRHALAAFLPGAQIADVHGRPQRRGARIILPLYHPSYALHNPNVRPVLRRDIQILTDLLRARGGAAAE</sequence>
<keyword evidence="9" id="KW-0408">Iron</keyword>
<dbReference type="AlphaFoldDB" id="A0A537K680"/>
<gene>
    <name evidence="14" type="ORF">E6H00_04475</name>
</gene>
<dbReference type="NCBIfam" id="TIGR00758">
    <property type="entry name" value="UDG_fam4"/>
    <property type="match status" value="1"/>
</dbReference>
<comment type="catalytic activity">
    <reaction evidence="1">
        <text>Hydrolyzes single-stranded DNA or mismatched double-stranded DNA and polynucleotides, releasing free uracil.</text>
        <dbReference type="EC" id="3.2.2.27"/>
    </reaction>
</comment>
<feature type="domain" description="Uracil-DNA glycosylase-like" evidence="13">
    <location>
        <begin position="63"/>
        <end position="214"/>
    </location>
</feature>
<keyword evidence="6" id="KW-0479">Metal-binding</keyword>
<evidence type="ECO:0000259" key="13">
    <source>
        <dbReference type="SMART" id="SM00986"/>
    </source>
</evidence>
<comment type="similarity">
    <text evidence="2">Belongs to the uracil-DNA glycosylase (UDG) superfamily. Type 4 (UDGa) family.</text>
</comment>